<dbReference type="RefSeq" id="WP_377494751.1">
    <property type="nucleotide sequence ID" value="NZ_JBHMDO010000022.1"/>
</dbReference>
<sequence length="303" mass="35304">MNYNLSVYKETELEAWINNSYRKAGLRSAADMDIERIAAIWDTEITKYPGPSFAEWEEDGYRFIFLDDKLDNKTKRAIFFHELSHPIQHCGKQEQLSDSFIALQEMQADQFQLYAAIPIFMLEEFKAIQGHDNYIKVLSDSFALPEQLVVRRMQQIVRRILQAEIGEAYLKFQYQRTFTSIESAPILLEPHQITLVCNNLGDPYFLYAYIDKVDWGKPLQIRLESVYKRETDFTFVQDAEAISVPLAALQAAQDTSSVTILLPNLVSIIGLERMGTRDISFLRISIADLEVVFQRRIRFEYEW</sequence>
<evidence type="ECO:0000259" key="1">
    <source>
        <dbReference type="Pfam" id="PF06114"/>
    </source>
</evidence>
<reference evidence="2 3" key="1">
    <citation type="submission" date="2024-09" db="EMBL/GenBank/DDBJ databases">
        <authorList>
            <person name="Sun Q."/>
            <person name="Mori K."/>
        </authorList>
    </citation>
    <scope>NUCLEOTIDE SEQUENCE [LARGE SCALE GENOMIC DNA]</scope>
    <source>
        <strain evidence="2 3">TISTR 2452</strain>
    </source>
</reference>
<proteinExistence type="predicted"/>
<dbReference type="Proteomes" id="UP001589747">
    <property type="component" value="Unassembled WGS sequence"/>
</dbReference>
<organism evidence="2 3">
    <name type="scientific">Paenibacillus aurantiacus</name>
    <dbReference type="NCBI Taxonomy" id="1936118"/>
    <lineage>
        <taxon>Bacteria</taxon>
        <taxon>Bacillati</taxon>
        <taxon>Bacillota</taxon>
        <taxon>Bacilli</taxon>
        <taxon>Bacillales</taxon>
        <taxon>Paenibacillaceae</taxon>
        <taxon>Paenibacillus</taxon>
    </lineage>
</organism>
<evidence type="ECO:0000313" key="2">
    <source>
        <dbReference type="EMBL" id="MFB9326967.1"/>
    </source>
</evidence>
<dbReference type="EMBL" id="JBHMDO010000022">
    <property type="protein sequence ID" value="MFB9326967.1"/>
    <property type="molecule type" value="Genomic_DNA"/>
</dbReference>
<dbReference type="Pfam" id="PF06114">
    <property type="entry name" value="Peptidase_M78"/>
    <property type="match status" value="1"/>
</dbReference>
<protein>
    <submittedName>
        <fullName evidence="2">ImmA/IrrE family metallo-endopeptidase</fullName>
    </submittedName>
</protein>
<keyword evidence="3" id="KW-1185">Reference proteome</keyword>
<comment type="caution">
    <text evidence="2">The sequence shown here is derived from an EMBL/GenBank/DDBJ whole genome shotgun (WGS) entry which is preliminary data.</text>
</comment>
<evidence type="ECO:0000313" key="3">
    <source>
        <dbReference type="Proteomes" id="UP001589747"/>
    </source>
</evidence>
<name>A0ABV5KP13_9BACL</name>
<dbReference type="InterPro" id="IPR010359">
    <property type="entry name" value="IrrE_HExxH"/>
</dbReference>
<gene>
    <name evidence="2" type="ORF">ACFFSY_13650</name>
</gene>
<accession>A0ABV5KP13</accession>
<feature type="domain" description="IrrE N-terminal-like" evidence="1">
    <location>
        <begin position="49"/>
        <end position="153"/>
    </location>
</feature>